<evidence type="ECO:0000313" key="10">
    <source>
        <dbReference type="EMBL" id="KAA5537943.1"/>
    </source>
</evidence>
<evidence type="ECO:0000256" key="9">
    <source>
        <dbReference type="SAM" id="Phobius"/>
    </source>
</evidence>
<feature type="transmembrane region" description="Helical" evidence="9">
    <location>
        <begin position="219"/>
        <end position="239"/>
    </location>
</feature>
<keyword evidence="3" id="KW-1003">Cell membrane</keyword>
<keyword evidence="2" id="KW-0813">Transport</keyword>
<keyword evidence="11" id="KW-1185">Reference proteome</keyword>
<gene>
    <name evidence="10" type="ORF">FYK55_28075</name>
</gene>
<keyword evidence="4 9" id="KW-0812">Transmembrane</keyword>
<dbReference type="EMBL" id="VWOX01000037">
    <property type="protein sequence ID" value="KAA5537943.1"/>
    <property type="molecule type" value="Genomic_DNA"/>
</dbReference>
<evidence type="ECO:0000256" key="5">
    <source>
        <dbReference type="ARBA" id="ARBA00022989"/>
    </source>
</evidence>
<dbReference type="InterPro" id="IPR044669">
    <property type="entry name" value="YneE/VCCN1/2-like"/>
</dbReference>
<keyword evidence="7 9" id="KW-0472">Membrane</keyword>
<accession>A0A5M6CSG5</accession>
<evidence type="ECO:0000256" key="4">
    <source>
        <dbReference type="ARBA" id="ARBA00022692"/>
    </source>
</evidence>
<evidence type="ECO:0000313" key="11">
    <source>
        <dbReference type="Proteomes" id="UP000324479"/>
    </source>
</evidence>
<evidence type="ECO:0000256" key="3">
    <source>
        <dbReference type="ARBA" id="ARBA00022475"/>
    </source>
</evidence>
<comment type="caution">
    <text evidence="10">The sequence shown here is derived from an EMBL/GenBank/DDBJ whole genome shotgun (WGS) entry which is preliminary data.</text>
</comment>
<dbReference type="Pfam" id="PF25539">
    <property type="entry name" value="Bestrophin_2"/>
    <property type="match status" value="1"/>
</dbReference>
<evidence type="ECO:0000256" key="8">
    <source>
        <dbReference type="ARBA" id="ARBA00034708"/>
    </source>
</evidence>
<proteinExistence type="inferred from homology"/>
<organism evidence="10 11">
    <name type="scientific">Roseiconus nitratireducens</name>
    <dbReference type="NCBI Taxonomy" id="2605748"/>
    <lineage>
        <taxon>Bacteria</taxon>
        <taxon>Pseudomonadati</taxon>
        <taxon>Planctomycetota</taxon>
        <taxon>Planctomycetia</taxon>
        <taxon>Pirellulales</taxon>
        <taxon>Pirellulaceae</taxon>
        <taxon>Roseiconus</taxon>
    </lineage>
</organism>
<keyword evidence="6" id="KW-0406">Ion transport</keyword>
<dbReference type="AlphaFoldDB" id="A0A5M6CSG5"/>
<dbReference type="GO" id="GO:0005254">
    <property type="term" value="F:chloride channel activity"/>
    <property type="evidence" value="ECO:0007669"/>
    <property type="project" value="InterPro"/>
</dbReference>
<name>A0A5M6CSG5_9BACT</name>
<feature type="transmembrane region" description="Helical" evidence="9">
    <location>
        <begin position="15"/>
        <end position="35"/>
    </location>
</feature>
<keyword evidence="5 9" id="KW-1133">Transmembrane helix</keyword>
<comment type="similarity">
    <text evidence="8">Belongs to the anion channel-forming bestrophin (TC 1.A.46) family.</text>
</comment>
<evidence type="ECO:0000256" key="7">
    <source>
        <dbReference type="ARBA" id="ARBA00023136"/>
    </source>
</evidence>
<evidence type="ECO:0000256" key="2">
    <source>
        <dbReference type="ARBA" id="ARBA00022448"/>
    </source>
</evidence>
<feature type="transmembrane region" description="Helical" evidence="9">
    <location>
        <begin position="194"/>
        <end position="213"/>
    </location>
</feature>
<dbReference type="GO" id="GO:0005886">
    <property type="term" value="C:plasma membrane"/>
    <property type="evidence" value="ECO:0007669"/>
    <property type="project" value="UniProtKB-SubCell"/>
</dbReference>
<evidence type="ECO:0000256" key="1">
    <source>
        <dbReference type="ARBA" id="ARBA00004651"/>
    </source>
</evidence>
<reference evidence="10 11" key="1">
    <citation type="submission" date="2019-08" db="EMBL/GenBank/DDBJ databases">
        <authorList>
            <person name="Dhanesh K."/>
            <person name="Kumar G."/>
            <person name="Sasikala C."/>
            <person name="Venkata Ramana C."/>
        </authorList>
    </citation>
    <scope>NUCLEOTIDE SEQUENCE [LARGE SCALE GENOMIC DNA]</scope>
    <source>
        <strain evidence="10 11">JC645</strain>
    </source>
</reference>
<feature type="transmembrane region" description="Helical" evidence="9">
    <location>
        <begin position="47"/>
        <end position="65"/>
    </location>
</feature>
<protein>
    <submittedName>
        <fullName evidence="10">Bestrophin</fullName>
    </submittedName>
</protein>
<comment type="subcellular location">
    <subcellularLocation>
        <location evidence="1">Cell membrane</location>
        <topology evidence="1">Multi-pass membrane protein</topology>
    </subcellularLocation>
</comment>
<dbReference type="PANTHER" id="PTHR33281">
    <property type="entry name" value="UPF0187 PROTEIN YNEE"/>
    <property type="match status" value="1"/>
</dbReference>
<dbReference type="Proteomes" id="UP000324479">
    <property type="component" value="Unassembled WGS sequence"/>
</dbReference>
<evidence type="ECO:0000256" key="6">
    <source>
        <dbReference type="ARBA" id="ARBA00023065"/>
    </source>
</evidence>
<dbReference type="RefSeq" id="WP_150079943.1">
    <property type="nucleotide sequence ID" value="NZ_VWOX01000037.1"/>
</dbReference>
<sequence>MTRISFSEFVRTTHALRAASIGAVIVGVYSLIPIWKESSAFHQIADHSSGVYASLELLLGLLLVLRSNAAYGRWWEGRTLWGKLVNVSRNLVLKANSLVDVSREDRVALESLVHQFAADLRDQLRTHADGSSPAEEPHRPSDRVLQIYRLLNDWRQRGLVSDDLLRVLDSELREFLEVCGGCERIQKTPLSPSYRIFIWQGIFLVFATLPWSLASEMGIWSVPTVMIHAYFFIGVQVLAHSAEDPFGTDSDDLNLDAIVATIGRARVTA</sequence>
<dbReference type="PANTHER" id="PTHR33281:SF19">
    <property type="entry name" value="VOLTAGE-DEPENDENT ANION CHANNEL-FORMING PROTEIN YNEE"/>
    <property type="match status" value="1"/>
</dbReference>